<proteinExistence type="predicted"/>
<dbReference type="AlphaFoldDB" id="A0A8J2NLH7"/>
<name>A0A8J2NLH7_9HEXA</name>
<evidence type="ECO:0000313" key="2">
    <source>
        <dbReference type="EMBL" id="CAG7693977.1"/>
    </source>
</evidence>
<evidence type="ECO:0000256" key="1">
    <source>
        <dbReference type="SAM" id="MobiDB-lite"/>
    </source>
</evidence>
<dbReference type="EMBL" id="CAJVCH010023127">
    <property type="protein sequence ID" value="CAG7693977.1"/>
    <property type="molecule type" value="Genomic_DNA"/>
</dbReference>
<dbReference type="Proteomes" id="UP000708208">
    <property type="component" value="Unassembled WGS sequence"/>
</dbReference>
<evidence type="ECO:0000313" key="3">
    <source>
        <dbReference type="Proteomes" id="UP000708208"/>
    </source>
</evidence>
<accession>A0A8J2NLH7</accession>
<gene>
    <name evidence="2" type="ORF">AFUS01_LOCUS3813</name>
</gene>
<organism evidence="2 3">
    <name type="scientific">Allacma fusca</name>
    <dbReference type="NCBI Taxonomy" id="39272"/>
    <lineage>
        <taxon>Eukaryota</taxon>
        <taxon>Metazoa</taxon>
        <taxon>Ecdysozoa</taxon>
        <taxon>Arthropoda</taxon>
        <taxon>Hexapoda</taxon>
        <taxon>Collembola</taxon>
        <taxon>Symphypleona</taxon>
        <taxon>Sminthuridae</taxon>
        <taxon>Allacma</taxon>
    </lineage>
</organism>
<feature type="region of interest" description="Disordered" evidence="1">
    <location>
        <begin position="30"/>
        <end position="113"/>
    </location>
</feature>
<comment type="caution">
    <text evidence="2">The sequence shown here is derived from an EMBL/GenBank/DDBJ whole genome shotgun (WGS) entry which is preliminary data.</text>
</comment>
<sequence>MLVSFLTCDYIEKFVVKTFCSIKNRRRRYRERSIPIAGHSGKKRKKSHSSSEMATKDNETPAVSQGQGPNVSQNVLGTPGTHSQSFVFDEPPPAYYECTRTQTSQSGHKAKNE</sequence>
<feature type="compositionally biased region" description="Polar residues" evidence="1">
    <location>
        <begin position="61"/>
        <end position="86"/>
    </location>
</feature>
<keyword evidence="3" id="KW-1185">Reference proteome</keyword>
<reference evidence="2" key="1">
    <citation type="submission" date="2021-06" db="EMBL/GenBank/DDBJ databases">
        <authorList>
            <person name="Hodson N. C."/>
            <person name="Mongue J. A."/>
            <person name="Jaron S. K."/>
        </authorList>
    </citation>
    <scope>NUCLEOTIDE SEQUENCE</scope>
</reference>
<protein>
    <submittedName>
        <fullName evidence="2">Uncharacterized protein</fullName>
    </submittedName>
</protein>